<evidence type="ECO:0000256" key="2">
    <source>
        <dbReference type="ARBA" id="ARBA00004401"/>
    </source>
</evidence>
<reference evidence="9" key="2">
    <citation type="submission" date="2021-04" db="EMBL/GenBank/DDBJ databases">
        <authorList>
            <person name="Gilroy R."/>
        </authorList>
    </citation>
    <scope>NUCLEOTIDE SEQUENCE</scope>
    <source>
        <strain evidence="9">ChiBcolR8-3208</strain>
    </source>
</reference>
<evidence type="ECO:0000313" key="9">
    <source>
        <dbReference type="EMBL" id="HJB37772.1"/>
    </source>
</evidence>
<dbReference type="SUPFAM" id="SSF51306">
    <property type="entry name" value="LexA/Signal peptidase"/>
    <property type="match status" value="1"/>
</dbReference>
<comment type="subcellular location">
    <subcellularLocation>
        <location evidence="2">Cell membrane</location>
        <topology evidence="2">Single-pass type II membrane protein</topology>
    </subcellularLocation>
    <subcellularLocation>
        <location evidence="7">Membrane</location>
        <topology evidence="7">Single-pass type II membrane protein</topology>
    </subcellularLocation>
</comment>
<dbReference type="InterPro" id="IPR019758">
    <property type="entry name" value="Pept_S26A_signal_pept_1_CS"/>
</dbReference>
<keyword evidence="7" id="KW-0472">Membrane</keyword>
<protein>
    <recommendedName>
        <fullName evidence="4 7">Signal peptidase I</fullName>
        <ecNumber evidence="4 7">3.4.21.89</ecNumber>
    </recommendedName>
</protein>
<dbReference type="GO" id="GO:0006465">
    <property type="term" value="P:signal peptide processing"/>
    <property type="evidence" value="ECO:0007669"/>
    <property type="project" value="InterPro"/>
</dbReference>
<dbReference type="PANTHER" id="PTHR43390">
    <property type="entry name" value="SIGNAL PEPTIDASE I"/>
    <property type="match status" value="1"/>
</dbReference>
<dbReference type="GO" id="GO:0009003">
    <property type="term" value="F:signal peptidase activity"/>
    <property type="evidence" value="ECO:0007669"/>
    <property type="project" value="UniProtKB-EC"/>
</dbReference>
<dbReference type="InterPro" id="IPR019533">
    <property type="entry name" value="Peptidase_S26"/>
</dbReference>
<evidence type="ECO:0000256" key="1">
    <source>
        <dbReference type="ARBA" id="ARBA00000677"/>
    </source>
</evidence>
<dbReference type="InterPro" id="IPR036286">
    <property type="entry name" value="LexA/Signal_pep-like_sf"/>
</dbReference>
<comment type="caution">
    <text evidence="9">The sequence shown here is derived from an EMBL/GenBank/DDBJ whole genome shotgun (WGS) entry which is preliminary data.</text>
</comment>
<dbReference type="EMBL" id="DWXZ01000141">
    <property type="protein sequence ID" value="HJB37772.1"/>
    <property type="molecule type" value="Genomic_DNA"/>
</dbReference>
<dbReference type="EC" id="3.4.21.89" evidence="4 7"/>
<evidence type="ECO:0000256" key="3">
    <source>
        <dbReference type="ARBA" id="ARBA00009370"/>
    </source>
</evidence>
<gene>
    <name evidence="9" type="primary">lepB</name>
    <name evidence="9" type="ORF">H9942_06855</name>
</gene>
<evidence type="ECO:0000259" key="8">
    <source>
        <dbReference type="Pfam" id="PF10502"/>
    </source>
</evidence>
<keyword evidence="5 7" id="KW-0378">Hydrolase</keyword>
<dbReference type="GO" id="GO:0005886">
    <property type="term" value="C:plasma membrane"/>
    <property type="evidence" value="ECO:0007669"/>
    <property type="project" value="UniProtKB-SubCell"/>
</dbReference>
<evidence type="ECO:0000256" key="5">
    <source>
        <dbReference type="ARBA" id="ARBA00022801"/>
    </source>
</evidence>
<keyword evidence="7" id="KW-0645">Protease</keyword>
<accession>A0A9D2RYS7</accession>
<dbReference type="AlphaFoldDB" id="A0A9D2RYS7"/>
<evidence type="ECO:0000256" key="7">
    <source>
        <dbReference type="RuleBase" id="RU362042"/>
    </source>
</evidence>
<evidence type="ECO:0000313" key="10">
    <source>
        <dbReference type="Proteomes" id="UP000824214"/>
    </source>
</evidence>
<feature type="domain" description="Peptidase S26" evidence="8">
    <location>
        <begin position="23"/>
        <end position="184"/>
    </location>
</feature>
<comment type="catalytic activity">
    <reaction evidence="1 7">
        <text>Cleavage of hydrophobic, N-terminal signal or leader sequences from secreted and periplasmic proteins.</text>
        <dbReference type="EC" id="3.4.21.89"/>
    </reaction>
</comment>
<feature type="active site" evidence="6">
    <location>
        <position position="91"/>
    </location>
</feature>
<dbReference type="CDD" id="cd06530">
    <property type="entry name" value="S26_SPase_I"/>
    <property type="match status" value="1"/>
</dbReference>
<comment type="similarity">
    <text evidence="3 7">Belongs to the peptidase S26 family.</text>
</comment>
<evidence type="ECO:0000256" key="6">
    <source>
        <dbReference type="PIRSR" id="PIRSR600223-1"/>
    </source>
</evidence>
<name>A0A9D2RYS7_9FIRM</name>
<dbReference type="Proteomes" id="UP000824214">
    <property type="component" value="Unassembled WGS sequence"/>
</dbReference>
<dbReference type="GO" id="GO:0004252">
    <property type="term" value="F:serine-type endopeptidase activity"/>
    <property type="evidence" value="ECO:0007669"/>
    <property type="project" value="InterPro"/>
</dbReference>
<dbReference type="NCBIfam" id="TIGR02227">
    <property type="entry name" value="sigpep_I_bact"/>
    <property type="match status" value="1"/>
</dbReference>
<dbReference type="PROSITE" id="PS00761">
    <property type="entry name" value="SPASE_I_3"/>
    <property type="match status" value="1"/>
</dbReference>
<dbReference type="PRINTS" id="PR00727">
    <property type="entry name" value="LEADERPTASE"/>
</dbReference>
<feature type="transmembrane region" description="Helical" evidence="7">
    <location>
        <begin position="28"/>
        <end position="47"/>
    </location>
</feature>
<keyword evidence="7" id="KW-0812">Transmembrane</keyword>
<evidence type="ECO:0000256" key="4">
    <source>
        <dbReference type="ARBA" id="ARBA00013208"/>
    </source>
</evidence>
<dbReference type="InterPro" id="IPR000223">
    <property type="entry name" value="Pept_S26A_signal_pept_1"/>
</dbReference>
<feature type="active site" evidence="6">
    <location>
        <position position="53"/>
    </location>
</feature>
<dbReference type="Gene3D" id="2.10.109.10">
    <property type="entry name" value="Umud Fragment, subunit A"/>
    <property type="match status" value="1"/>
</dbReference>
<reference evidence="9" key="1">
    <citation type="journal article" date="2021" name="PeerJ">
        <title>Extensive microbial diversity within the chicken gut microbiome revealed by metagenomics and culture.</title>
        <authorList>
            <person name="Gilroy R."/>
            <person name="Ravi A."/>
            <person name="Getino M."/>
            <person name="Pursley I."/>
            <person name="Horton D.L."/>
            <person name="Alikhan N.F."/>
            <person name="Baker D."/>
            <person name="Gharbi K."/>
            <person name="Hall N."/>
            <person name="Watson M."/>
            <person name="Adriaenssens E.M."/>
            <person name="Foster-Nyarko E."/>
            <person name="Jarju S."/>
            <person name="Secka A."/>
            <person name="Antonio M."/>
            <person name="Oren A."/>
            <person name="Chaudhuri R.R."/>
            <person name="La Ragione R."/>
            <person name="Hildebrand F."/>
            <person name="Pallen M.J."/>
        </authorList>
    </citation>
    <scope>NUCLEOTIDE SEQUENCE</scope>
    <source>
        <strain evidence="9">ChiBcolR8-3208</strain>
    </source>
</reference>
<organism evidence="9 10">
    <name type="scientific">Candidatus Acutalibacter ornithocaccae</name>
    <dbReference type="NCBI Taxonomy" id="2838416"/>
    <lineage>
        <taxon>Bacteria</taxon>
        <taxon>Bacillati</taxon>
        <taxon>Bacillota</taxon>
        <taxon>Clostridia</taxon>
        <taxon>Eubacteriales</taxon>
        <taxon>Acutalibacteraceae</taxon>
        <taxon>Acutalibacter</taxon>
    </lineage>
</organism>
<proteinExistence type="inferred from homology"/>
<keyword evidence="7" id="KW-1133">Transmembrane helix</keyword>
<sequence length="194" mass="20786">MEETARPQKEKPLGGSPFARSVLDWTETIVLAVVLVAVVFTFLARVITVDGSSMEPTYHNGDRVLVTNLAGAAQQGDVVIVVNALEEPIIKRVVATEGQTVDFDPVLGEVLVDGVALPGSVFGIEDGITFVPDVPGQVLEFPQTVPEGCVFVLGDNRGHSTDSRFQSVGMVDQRNILGKVVFNIYPFSNLGFVS</sequence>
<dbReference type="PANTHER" id="PTHR43390:SF1">
    <property type="entry name" value="CHLOROPLAST PROCESSING PEPTIDASE"/>
    <property type="match status" value="1"/>
</dbReference>
<dbReference type="Pfam" id="PF10502">
    <property type="entry name" value="Peptidase_S26"/>
    <property type="match status" value="1"/>
</dbReference>